<dbReference type="Gene3D" id="1.10.260.40">
    <property type="entry name" value="lambda repressor-like DNA-binding domains"/>
    <property type="match status" value="1"/>
</dbReference>
<dbReference type="InterPro" id="IPR010982">
    <property type="entry name" value="Lambda_DNA-bd_dom_sf"/>
</dbReference>
<dbReference type="Pfam" id="PF13744">
    <property type="entry name" value="HTH_37"/>
    <property type="match status" value="1"/>
</dbReference>
<sequence length="209" mass="23305">MFLAQTGQHPPSAKPLRGFGSGVVELIDDFDRDTCRAVYTVRFEAAVYVLHAFKKIEAGQRNDEAGPRAGPPAITRRRGRRRGAIQAGDEVMTRKSTIEVHESGDNVFADLGRPDAERHFLKAQIVAEIYRMTRERKLTQAAAGALMGITQPEVSRLFKGTFREYSVDRLMTFLTAFDRDVEIVSHPRDGRVPGERGRIRFTTAGSQTG</sequence>
<dbReference type="SUPFAM" id="SSF47413">
    <property type="entry name" value="lambda repressor-like DNA-binding domains"/>
    <property type="match status" value="1"/>
</dbReference>
<dbReference type="Pfam" id="PF05973">
    <property type="entry name" value="Gp49"/>
    <property type="match status" value="1"/>
</dbReference>
<dbReference type="CDD" id="cd00093">
    <property type="entry name" value="HTH_XRE"/>
    <property type="match status" value="1"/>
</dbReference>
<feature type="domain" description="HTH cro/C1-type" evidence="2">
    <location>
        <begin position="135"/>
        <end position="184"/>
    </location>
</feature>
<dbReference type="SMART" id="SM00530">
    <property type="entry name" value="HTH_XRE"/>
    <property type="match status" value="1"/>
</dbReference>
<gene>
    <name evidence="3" type="ORF">PQJ73_00645</name>
</gene>
<evidence type="ECO:0000313" key="4">
    <source>
        <dbReference type="Proteomes" id="UP001165652"/>
    </source>
</evidence>
<comment type="caution">
    <text evidence="3">The sequence shown here is derived from an EMBL/GenBank/DDBJ whole genome shotgun (WGS) entry which is preliminary data.</text>
</comment>
<dbReference type="InterPro" id="IPR039554">
    <property type="entry name" value="HigA2-like_HTH"/>
</dbReference>
<dbReference type="InterPro" id="IPR001387">
    <property type="entry name" value="Cro/C1-type_HTH"/>
</dbReference>
<name>A0ABT5J3E5_RHOTP</name>
<dbReference type="EMBL" id="JAQQLI010000001">
    <property type="protein sequence ID" value="MDC7784179.1"/>
    <property type="molecule type" value="Genomic_DNA"/>
</dbReference>
<keyword evidence="4" id="KW-1185">Reference proteome</keyword>
<dbReference type="InterPro" id="IPR009241">
    <property type="entry name" value="HigB-like"/>
</dbReference>
<feature type="region of interest" description="Disordered" evidence="1">
    <location>
        <begin position="62"/>
        <end position="83"/>
    </location>
</feature>
<dbReference type="Proteomes" id="UP001165652">
    <property type="component" value="Unassembled WGS sequence"/>
</dbReference>
<reference evidence="3" key="2">
    <citation type="submission" date="2023-02" db="EMBL/GenBank/DDBJ databases">
        <authorList>
            <person name="Rayyan A."/>
            <person name="Meyer T."/>
            <person name="Kyndt J.A."/>
        </authorList>
    </citation>
    <scope>NUCLEOTIDE SEQUENCE</scope>
    <source>
        <strain evidence="3">DSM 9987</strain>
    </source>
</reference>
<reference evidence="3" key="1">
    <citation type="journal article" date="2023" name="Microbiol Resour">
        <title>Genome Sequences of Rhodoplanes serenus and Two Thermotolerant Strains, Rhodoplanes tepidamans and 'Rhodoplanes cryptolactis,' Further Refine the Genus.</title>
        <authorList>
            <person name="Rayyan A.A."/>
            <person name="Kyndt J.A."/>
        </authorList>
    </citation>
    <scope>NUCLEOTIDE SEQUENCE</scope>
    <source>
        <strain evidence="3">DSM 9987</strain>
    </source>
</reference>
<feature type="region of interest" description="Disordered" evidence="1">
    <location>
        <begin position="188"/>
        <end position="209"/>
    </location>
</feature>
<feature type="compositionally biased region" description="Basic and acidic residues" evidence="1">
    <location>
        <begin position="188"/>
        <end position="198"/>
    </location>
</feature>
<evidence type="ECO:0000256" key="1">
    <source>
        <dbReference type="SAM" id="MobiDB-lite"/>
    </source>
</evidence>
<proteinExistence type="predicted"/>
<protein>
    <submittedName>
        <fullName evidence="3">XRE family transcriptional regulator</fullName>
    </submittedName>
</protein>
<dbReference type="RefSeq" id="WP_272775252.1">
    <property type="nucleotide sequence ID" value="NZ_JAQQLI010000001.1"/>
</dbReference>
<evidence type="ECO:0000259" key="2">
    <source>
        <dbReference type="PROSITE" id="PS50943"/>
    </source>
</evidence>
<organism evidence="3 4">
    <name type="scientific">Rhodoplanes tepidamans</name>
    <name type="common">Rhodoplanes cryptolactis</name>
    <dbReference type="NCBI Taxonomy" id="200616"/>
    <lineage>
        <taxon>Bacteria</taxon>
        <taxon>Pseudomonadati</taxon>
        <taxon>Pseudomonadota</taxon>
        <taxon>Alphaproteobacteria</taxon>
        <taxon>Hyphomicrobiales</taxon>
        <taxon>Nitrobacteraceae</taxon>
        <taxon>Rhodoplanes</taxon>
    </lineage>
</organism>
<evidence type="ECO:0000313" key="3">
    <source>
        <dbReference type="EMBL" id="MDC7784179.1"/>
    </source>
</evidence>
<dbReference type="PROSITE" id="PS50943">
    <property type="entry name" value="HTH_CROC1"/>
    <property type="match status" value="1"/>
</dbReference>
<accession>A0ABT5J3E5</accession>